<dbReference type="PANTHER" id="PTHR35450">
    <property type="entry name" value="REVERSE TRANSCRIPTASE DOMAIN-CONTAINING PROTEIN"/>
    <property type="match status" value="1"/>
</dbReference>
<dbReference type="OrthoDB" id="5962029at2759"/>
<comment type="caution">
    <text evidence="1">The sequence shown here is derived from an EMBL/GenBank/DDBJ whole genome shotgun (WGS) entry which is preliminary data.</text>
</comment>
<keyword evidence="2" id="KW-1185">Reference proteome</keyword>
<accession>A0A2B4SGA1</accession>
<proteinExistence type="predicted"/>
<protein>
    <recommendedName>
        <fullName evidence="3">Reverse transcriptase zinc-binding domain-containing protein</fullName>
    </recommendedName>
</protein>
<dbReference type="AlphaFoldDB" id="A0A2B4SGA1"/>
<evidence type="ECO:0000313" key="1">
    <source>
        <dbReference type="EMBL" id="PFX27618.1"/>
    </source>
</evidence>
<sequence>MLFEVLRKQIVFTASESKLSRVMKSVRAAMEYEGLIRNPKKCAVAHFKRGVRVAESTSLLMSDGNINIQMLEDGQQYKFLGERGLRSVETEYKETKVKAAVNLYLNRDPAMKMVREYVEEAESKGYQSMTKEAGKYAEEYGLQLQLNYPDPACVTEEGEVLFGDKWKTRLRKLQEARMERVVEEQKWQEKLITARKEDGDLNTEQCFWWLSKWPTCPTRAIAGMFEIYEQLLPTRLYAIHKTQASPTSDPSCRLCGTAPESLAHLLSACPALAQTKYLARHDAVLKVLFFDIIEYLGLIETSPPWYSPTKPQPVYEGAHAQSF</sequence>
<reference evidence="2" key="1">
    <citation type="journal article" date="2017" name="bioRxiv">
        <title>Comparative analysis of the genomes of Stylophora pistillata and Acropora digitifera provides evidence for extensive differences between species of corals.</title>
        <authorList>
            <person name="Voolstra C.R."/>
            <person name="Li Y."/>
            <person name="Liew Y.J."/>
            <person name="Baumgarten S."/>
            <person name="Zoccola D."/>
            <person name="Flot J.-F."/>
            <person name="Tambutte S."/>
            <person name="Allemand D."/>
            <person name="Aranda M."/>
        </authorList>
    </citation>
    <scope>NUCLEOTIDE SEQUENCE [LARGE SCALE GENOMIC DNA]</scope>
</reference>
<dbReference type="Proteomes" id="UP000225706">
    <property type="component" value="Unassembled WGS sequence"/>
</dbReference>
<organism evidence="1 2">
    <name type="scientific">Stylophora pistillata</name>
    <name type="common">Smooth cauliflower coral</name>
    <dbReference type="NCBI Taxonomy" id="50429"/>
    <lineage>
        <taxon>Eukaryota</taxon>
        <taxon>Metazoa</taxon>
        <taxon>Cnidaria</taxon>
        <taxon>Anthozoa</taxon>
        <taxon>Hexacorallia</taxon>
        <taxon>Scleractinia</taxon>
        <taxon>Astrocoeniina</taxon>
        <taxon>Pocilloporidae</taxon>
        <taxon>Stylophora</taxon>
    </lineage>
</organism>
<evidence type="ECO:0008006" key="3">
    <source>
        <dbReference type="Google" id="ProtNLM"/>
    </source>
</evidence>
<dbReference type="EMBL" id="LSMT01000099">
    <property type="protein sequence ID" value="PFX27618.1"/>
    <property type="molecule type" value="Genomic_DNA"/>
</dbReference>
<gene>
    <name evidence="1" type="ORF">AWC38_SpisGene7684</name>
</gene>
<dbReference type="PANTHER" id="PTHR35450:SF2">
    <property type="entry name" value="REVERSE TRANSCRIPTASE DOMAIN-CONTAINING PROTEIN"/>
    <property type="match status" value="1"/>
</dbReference>
<name>A0A2B4SGA1_STYPI</name>
<evidence type="ECO:0000313" key="2">
    <source>
        <dbReference type="Proteomes" id="UP000225706"/>
    </source>
</evidence>